<feature type="non-terminal residue" evidence="1">
    <location>
        <position position="38"/>
    </location>
</feature>
<name>A0A382EGQ1_9ZZZZ</name>
<reference evidence="1" key="1">
    <citation type="submission" date="2018-05" db="EMBL/GenBank/DDBJ databases">
        <authorList>
            <person name="Lanie J.A."/>
            <person name="Ng W.-L."/>
            <person name="Kazmierczak K.M."/>
            <person name="Andrzejewski T.M."/>
            <person name="Davidsen T.M."/>
            <person name="Wayne K.J."/>
            <person name="Tettelin H."/>
            <person name="Glass J.I."/>
            <person name="Rusch D."/>
            <person name="Podicherti R."/>
            <person name="Tsui H.-C.T."/>
            <person name="Winkler M.E."/>
        </authorList>
    </citation>
    <scope>NUCLEOTIDE SEQUENCE</scope>
</reference>
<organism evidence="1">
    <name type="scientific">marine metagenome</name>
    <dbReference type="NCBI Taxonomy" id="408172"/>
    <lineage>
        <taxon>unclassified sequences</taxon>
        <taxon>metagenomes</taxon>
        <taxon>ecological metagenomes</taxon>
    </lineage>
</organism>
<gene>
    <name evidence="1" type="ORF">METZ01_LOCUS202108</name>
</gene>
<accession>A0A382EGQ1</accession>
<dbReference type="AlphaFoldDB" id="A0A382EGQ1"/>
<dbReference type="EMBL" id="UINC01044174">
    <property type="protein sequence ID" value="SVB49254.1"/>
    <property type="molecule type" value="Genomic_DNA"/>
</dbReference>
<protein>
    <submittedName>
        <fullName evidence="1">Uncharacterized protein</fullName>
    </submittedName>
</protein>
<sequence length="38" mass="4189">MLGIFADNPYPTFTTNNPAFSAPNFHGSANLHNLLHFV</sequence>
<proteinExistence type="predicted"/>
<evidence type="ECO:0000313" key="1">
    <source>
        <dbReference type="EMBL" id="SVB49254.1"/>
    </source>
</evidence>